<dbReference type="RefSeq" id="WP_110493780.1">
    <property type="nucleotide sequence ID" value="NZ_JADVIJ010000005.1"/>
</dbReference>
<keyword evidence="9 11" id="KW-0807">Transducer</keyword>
<keyword evidence="3" id="KW-0488">Methylation</keyword>
<protein>
    <submittedName>
        <fullName evidence="14">Aerotaxis receptor protein</fullName>
    </submittedName>
</protein>
<dbReference type="InterPro" id="IPR000014">
    <property type="entry name" value="PAS"/>
</dbReference>
<dbReference type="GO" id="GO:0052131">
    <property type="term" value="P:positive aerotaxis"/>
    <property type="evidence" value="ECO:0007669"/>
    <property type="project" value="UniProtKB-ARBA"/>
</dbReference>
<evidence type="ECO:0000256" key="4">
    <source>
        <dbReference type="ARBA" id="ARBA00022500"/>
    </source>
</evidence>
<reference evidence="14" key="1">
    <citation type="submission" date="2014-06" db="EMBL/GenBank/DDBJ databases">
        <authorList>
            <person name="Urmite Genomes Urmite Genomes"/>
        </authorList>
    </citation>
    <scope>NUCLEOTIDE SEQUENCE</scope>
</reference>
<feature type="transmembrane region" description="Helical" evidence="12">
    <location>
        <begin position="165"/>
        <end position="184"/>
    </location>
</feature>
<keyword evidence="6 12" id="KW-0812">Transmembrane</keyword>
<dbReference type="SMART" id="SM00283">
    <property type="entry name" value="MA"/>
    <property type="match status" value="1"/>
</dbReference>
<keyword evidence="8 12" id="KW-0472">Membrane</keyword>
<dbReference type="SMART" id="SM00086">
    <property type="entry name" value="PAC"/>
    <property type="match status" value="1"/>
</dbReference>
<evidence type="ECO:0000256" key="5">
    <source>
        <dbReference type="ARBA" id="ARBA00022519"/>
    </source>
</evidence>
<keyword evidence="14" id="KW-0675">Receptor</keyword>
<name>A0A078LNZ7_CITKO</name>
<dbReference type="GO" id="GO:0005886">
    <property type="term" value="C:plasma membrane"/>
    <property type="evidence" value="ECO:0007669"/>
    <property type="project" value="UniProtKB-SubCell"/>
</dbReference>
<dbReference type="Pfam" id="PF00672">
    <property type="entry name" value="HAMP"/>
    <property type="match status" value="1"/>
</dbReference>
<comment type="subcellular location">
    <subcellularLocation>
        <location evidence="1">Cell inner membrane</location>
        <topology evidence="1">Multi-pass membrane protein</topology>
    </subcellularLocation>
</comment>
<dbReference type="SUPFAM" id="SSF55785">
    <property type="entry name" value="PYP-like sensor domain (PAS domain)"/>
    <property type="match status" value="1"/>
</dbReference>
<evidence type="ECO:0000313" key="14">
    <source>
        <dbReference type="EMBL" id="CDZ85954.1"/>
    </source>
</evidence>
<dbReference type="PRINTS" id="PR00260">
    <property type="entry name" value="CHEMTRNSDUCR"/>
</dbReference>
<dbReference type="AlphaFoldDB" id="A0A078LNZ7"/>
<dbReference type="PATRIC" id="fig|545.12.peg.4202"/>
<dbReference type="InterPro" id="IPR001610">
    <property type="entry name" value="PAC"/>
</dbReference>
<keyword evidence="7 12" id="KW-1133">Transmembrane helix</keyword>
<evidence type="ECO:0000256" key="3">
    <source>
        <dbReference type="ARBA" id="ARBA00022481"/>
    </source>
</evidence>
<dbReference type="PROSITE" id="PS50111">
    <property type="entry name" value="CHEMOTAXIS_TRANSDUC_2"/>
    <property type="match status" value="1"/>
</dbReference>
<dbReference type="Pfam" id="PF08447">
    <property type="entry name" value="PAS_3"/>
    <property type="match status" value="1"/>
</dbReference>
<evidence type="ECO:0000256" key="12">
    <source>
        <dbReference type="SAM" id="Phobius"/>
    </source>
</evidence>
<feature type="domain" description="Methyl-accepting transducer" evidence="13">
    <location>
        <begin position="263"/>
        <end position="492"/>
    </location>
</feature>
<evidence type="ECO:0000256" key="11">
    <source>
        <dbReference type="PROSITE-ProRule" id="PRU00284"/>
    </source>
</evidence>
<dbReference type="FunFam" id="3.30.450.20:FF:000046">
    <property type="entry name" value="Aerotaxis sensor receptor"/>
    <property type="match status" value="1"/>
</dbReference>
<dbReference type="Pfam" id="PF00015">
    <property type="entry name" value="MCPsignal"/>
    <property type="match status" value="1"/>
</dbReference>
<sequence>MSSHPYVSQHNYPLDDDTTLMSTTDLQSYITHANDTFVQVSGFTLNELLTQPHNLVRHPDMPKAAFADMWYTLRQGEPWSGIVKNRRKNGDHYWVRANAVPMVREGRVTGYMSIRTRATDEEIAAVEPLYKALNEGRSNKRIHKGLVVRKGWLGKLPAIPIRWRVRSVMALTGVVLMAAMAQMGVVWPALFVNALLMLAGTAVFEWQIVRPIENVARQALKVATGERNSVSHLNRSDELGLMLRAVGQLGLMCRWLINDVSSQVSSVRNGSETLAKGNDDLNKHTRQTVENVQQTVTTMNQMAESVKKNSTTASAADKLSSAASSAATQGGEAMETVIKTMDDIADSTQQIGTITTLINDIAFQTNILALNAAVEAARAGEQGKGFAVVAGEVRHLASRSASAANDIRKLIDASASRVQSGSEQVHAAGRTMDDIVAQVQNVTQLIAQISHSTLEQADGLSSLTRAVDELNHITQKNAELVEESAQVSAMVKHRASRLEDAVTVLH</sequence>
<dbReference type="GO" id="GO:0007165">
    <property type="term" value="P:signal transduction"/>
    <property type="evidence" value="ECO:0007669"/>
    <property type="project" value="UniProtKB-KW"/>
</dbReference>
<dbReference type="InterPro" id="IPR003660">
    <property type="entry name" value="HAMP_dom"/>
</dbReference>
<dbReference type="InterPro" id="IPR035965">
    <property type="entry name" value="PAS-like_dom_sf"/>
</dbReference>
<dbReference type="CDD" id="cd11386">
    <property type="entry name" value="MCP_signal"/>
    <property type="match status" value="1"/>
</dbReference>
<organism evidence="14">
    <name type="scientific">Citrobacter koseri</name>
    <name type="common">Citrobacter diversus</name>
    <dbReference type="NCBI Taxonomy" id="545"/>
    <lineage>
        <taxon>Bacteria</taxon>
        <taxon>Pseudomonadati</taxon>
        <taxon>Pseudomonadota</taxon>
        <taxon>Gammaproteobacteria</taxon>
        <taxon>Enterobacterales</taxon>
        <taxon>Enterobacteriaceae</taxon>
        <taxon>Citrobacter</taxon>
    </lineage>
</organism>
<dbReference type="InterPro" id="IPR051310">
    <property type="entry name" value="MCP_chemotaxis"/>
</dbReference>
<dbReference type="SUPFAM" id="SSF58104">
    <property type="entry name" value="Methyl-accepting chemotaxis protein (MCP) signaling domain"/>
    <property type="match status" value="1"/>
</dbReference>
<evidence type="ECO:0000256" key="9">
    <source>
        <dbReference type="ARBA" id="ARBA00023224"/>
    </source>
</evidence>
<dbReference type="NCBIfam" id="TIGR00229">
    <property type="entry name" value="sensory_box"/>
    <property type="match status" value="1"/>
</dbReference>
<dbReference type="GO" id="GO:0004888">
    <property type="term" value="F:transmembrane signaling receptor activity"/>
    <property type="evidence" value="ECO:0007669"/>
    <property type="project" value="InterPro"/>
</dbReference>
<comment type="similarity">
    <text evidence="10">Belongs to the methyl-accepting chemotaxis (MCP) protein family.</text>
</comment>
<dbReference type="FunFam" id="1.10.287.950:FF:000001">
    <property type="entry name" value="Methyl-accepting chemotaxis sensory transducer"/>
    <property type="match status" value="1"/>
</dbReference>
<proteinExistence type="inferred from homology"/>
<evidence type="ECO:0000256" key="2">
    <source>
        <dbReference type="ARBA" id="ARBA00022475"/>
    </source>
</evidence>
<evidence type="ECO:0000256" key="6">
    <source>
        <dbReference type="ARBA" id="ARBA00022692"/>
    </source>
</evidence>
<evidence type="ECO:0000256" key="7">
    <source>
        <dbReference type="ARBA" id="ARBA00022989"/>
    </source>
</evidence>
<evidence type="ECO:0000259" key="13">
    <source>
        <dbReference type="PROSITE" id="PS50111"/>
    </source>
</evidence>
<dbReference type="PANTHER" id="PTHR43531">
    <property type="entry name" value="PROTEIN ICFG"/>
    <property type="match status" value="1"/>
</dbReference>
<evidence type="ECO:0000256" key="1">
    <source>
        <dbReference type="ARBA" id="ARBA00004429"/>
    </source>
</evidence>
<keyword evidence="2" id="KW-1003">Cell membrane</keyword>
<dbReference type="Gene3D" id="1.10.287.950">
    <property type="entry name" value="Methyl-accepting chemotaxis protein"/>
    <property type="match status" value="1"/>
</dbReference>
<dbReference type="CDD" id="cd00130">
    <property type="entry name" value="PAS"/>
    <property type="match status" value="1"/>
</dbReference>
<dbReference type="Gene3D" id="3.30.450.20">
    <property type="entry name" value="PAS domain"/>
    <property type="match status" value="1"/>
</dbReference>
<evidence type="ECO:0000256" key="8">
    <source>
        <dbReference type="ARBA" id="ARBA00023136"/>
    </source>
</evidence>
<evidence type="ECO:0000256" key="10">
    <source>
        <dbReference type="ARBA" id="ARBA00029447"/>
    </source>
</evidence>
<dbReference type="PANTHER" id="PTHR43531:SF7">
    <property type="entry name" value="AEROTAXIS RECEPTOR"/>
    <property type="match status" value="1"/>
</dbReference>
<accession>A0A078LNZ7</accession>
<dbReference type="InterPro" id="IPR004089">
    <property type="entry name" value="MCPsignal_dom"/>
</dbReference>
<dbReference type="InterPro" id="IPR013655">
    <property type="entry name" value="PAS_fold_3"/>
</dbReference>
<keyword evidence="4" id="KW-0145">Chemotaxis</keyword>
<dbReference type="EMBL" id="LK931336">
    <property type="protein sequence ID" value="CDZ85954.1"/>
    <property type="molecule type" value="Genomic_DNA"/>
</dbReference>
<gene>
    <name evidence="14" type="primary">air_2</name>
    <name evidence="14" type="ORF">BN1086_04183</name>
</gene>
<keyword evidence="5" id="KW-0997">Cell inner membrane</keyword>
<dbReference type="InterPro" id="IPR004090">
    <property type="entry name" value="Chemotax_Me-accpt_rcpt"/>
</dbReference>